<keyword evidence="2" id="KW-1185">Reference proteome</keyword>
<proteinExistence type="predicted"/>
<evidence type="ECO:0000313" key="1">
    <source>
        <dbReference type="EMBL" id="KAL2088618.1"/>
    </source>
</evidence>
<reference evidence="1 2" key="1">
    <citation type="submission" date="2024-09" db="EMBL/GenBank/DDBJ databases">
        <title>A chromosome-level genome assembly of Gray's grenadier anchovy, Coilia grayii.</title>
        <authorList>
            <person name="Fu Z."/>
        </authorList>
    </citation>
    <scope>NUCLEOTIDE SEQUENCE [LARGE SCALE GENOMIC DNA]</scope>
    <source>
        <strain evidence="1">G4</strain>
        <tissue evidence="1">Muscle</tissue>
    </source>
</reference>
<sequence>MAKLLPNITPSSPNESPRYGQRIIFTGPDGIGDYRTKQYDFKRFVGNGPLSPDSTGDLDYLLRAAPGTPPPLPKHHYVGGVGWGVQYCGAINASTLSSAHQRKRGEFSTAVEDRIAHRYQNPWFVPPHFLDRQATGTRGRLAWNHIPSDVYCQQVNRDFLLNNRRRYIQRKEMSASRPGSIVLPRIITSG</sequence>
<dbReference type="PANTHER" id="PTHR34833">
    <property type="entry name" value="GENE, 17359-RELATED"/>
    <property type="match status" value="1"/>
</dbReference>
<organism evidence="1 2">
    <name type="scientific">Coilia grayii</name>
    <name type="common">Gray's grenadier anchovy</name>
    <dbReference type="NCBI Taxonomy" id="363190"/>
    <lineage>
        <taxon>Eukaryota</taxon>
        <taxon>Metazoa</taxon>
        <taxon>Chordata</taxon>
        <taxon>Craniata</taxon>
        <taxon>Vertebrata</taxon>
        <taxon>Euteleostomi</taxon>
        <taxon>Actinopterygii</taxon>
        <taxon>Neopterygii</taxon>
        <taxon>Teleostei</taxon>
        <taxon>Clupei</taxon>
        <taxon>Clupeiformes</taxon>
        <taxon>Clupeoidei</taxon>
        <taxon>Engraulidae</taxon>
        <taxon>Coilinae</taxon>
        <taxon>Coilia</taxon>
    </lineage>
</organism>
<dbReference type="PANTHER" id="PTHR34833:SF1">
    <property type="entry name" value="GENE, 17359-RELATED"/>
    <property type="match status" value="1"/>
</dbReference>
<dbReference type="Proteomes" id="UP001591681">
    <property type="component" value="Unassembled WGS sequence"/>
</dbReference>
<accession>A0ABD1JN85</accession>
<protein>
    <submittedName>
        <fullName evidence="1">Uncharacterized protein</fullName>
    </submittedName>
</protein>
<dbReference type="AlphaFoldDB" id="A0ABD1JN85"/>
<dbReference type="InterPro" id="IPR027814">
    <property type="entry name" value="DUF4562"/>
</dbReference>
<evidence type="ECO:0000313" key="2">
    <source>
        <dbReference type="Proteomes" id="UP001591681"/>
    </source>
</evidence>
<dbReference type="EMBL" id="JBHFQA010000013">
    <property type="protein sequence ID" value="KAL2088618.1"/>
    <property type="molecule type" value="Genomic_DNA"/>
</dbReference>
<dbReference type="Pfam" id="PF15123">
    <property type="entry name" value="DUF4562"/>
    <property type="match status" value="1"/>
</dbReference>
<name>A0ABD1JN85_9TELE</name>
<comment type="caution">
    <text evidence="1">The sequence shown here is derived from an EMBL/GenBank/DDBJ whole genome shotgun (WGS) entry which is preliminary data.</text>
</comment>
<gene>
    <name evidence="1" type="ORF">ACEWY4_015517</name>
</gene>